<feature type="chain" id="PRO_5039897712" evidence="2">
    <location>
        <begin position="33"/>
        <end position="85"/>
    </location>
</feature>
<comment type="caution">
    <text evidence="3">The sequence shown here is derived from an EMBL/GenBank/DDBJ whole genome shotgun (WGS) entry which is preliminary data.</text>
</comment>
<evidence type="ECO:0000256" key="1">
    <source>
        <dbReference type="SAM" id="MobiDB-lite"/>
    </source>
</evidence>
<evidence type="ECO:0000256" key="2">
    <source>
        <dbReference type="SAM" id="SignalP"/>
    </source>
</evidence>
<keyword evidence="2" id="KW-0732">Signal</keyword>
<proteinExistence type="predicted"/>
<dbReference type="PROSITE" id="PS51257">
    <property type="entry name" value="PROKAR_LIPOPROTEIN"/>
    <property type="match status" value="1"/>
</dbReference>
<feature type="region of interest" description="Disordered" evidence="1">
    <location>
        <begin position="40"/>
        <end position="85"/>
    </location>
</feature>
<gene>
    <name evidence="3" type="ORF">H5410_034228</name>
</gene>
<organism evidence="3 4">
    <name type="scientific">Solanum commersonii</name>
    <name type="common">Commerson's wild potato</name>
    <name type="synonym">Commerson's nightshade</name>
    <dbReference type="NCBI Taxonomy" id="4109"/>
    <lineage>
        <taxon>Eukaryota</taxon>
        <taxon>Viridiplantae</taxon>
        <taxon>Streptophyta</taxon>
        <taxon>Embryophyta</taxon>
        <taxon>Tracheophyta</taxon>
        <taxon>Spermatophyta</taxon>
        <taxon>Magnoliopsida</taxon>
        <taxon>eudicotyledons</taxon>
        <taxon>Gunneridae</taxon>
        <taxon>Pentapetalae</taxon>
        <taxon>asterids</taxon>
        <taxon>lamiids</taxon>
        <taxon>Solanales</taxon>
        <taxon>Solanaceae</taxon>
        <taxon>Solanoideae</taxon>
        <taxon>Solaneae</taxon>
        <taxon>Solanum</taxon>
    </lineage>
</organism>
<accession>A0A9J5YR05</accession>
<dbReference type="OrthoDB" id="1297794at2759"/>
<keyword evidence="4" id="KW-1185">Reference proteome</keyword>
<protein>
    <submittedName>
        <fullName evidence="3">Uncharacterized protein</fullName>
    </submittedName>
</protein>
<dbReference type="AlphaFoldDB" id="A0A9J5YR05"/>
<feature type="compositionally biased region" description="Basic and acidic residues" evidence="1">
    <location>
        <begin position="53"/>
        <end position="65"/>
    </location>
</feature>
<dbReference type="Proteomes" id="UP000824120">
    <property type="component" value="Chromosome 6"/>
</dbReference>
<feature type="signal peptide" evidence="2">
    <location>
        <begin position="1"/>
        <end position="32"/>
    </location>
</feature>
<sequence length="85" mass="9398">MACRRSIKRSAEKMRTVFVVAMLVMMMSSCMATSRSLNNYEQQPAGGVGTRTVDNHHHMDRDQFNDKYGGGGASPINDKTDDGKV</sequence>
<name>A0A9J5YR05_SOLCO</name>
<reference evidence="3 4" key="1">
    <citation type="submission" date="2020-09" db="EMBL/GenBank/DDBJ databases">
        <title>De no assembly of potato wild relative species, Solanum commersonii.</title>
        <authorList>
            <person name="Cho K."/>
        </authorList>
    </citation>
    <scope>NUCLEOTIDE SEQUENCE [LARGE SCALE GENOMIC DNA]</scope>
    <source>
        <strain evidence="3">LZ3.2</strain>
        <tissue evidence="3">Leaf</tissue>
    </source>
</reference>
<dbReference type="EMBL" id="JACXVP010000006">
    <property type="protein sequence ID" value="KAG5602858.1"/>
    <property type="molecule type" value="Genomic_DNA"/>
</dbReference>
<evidence type="ECO:0000313" key="3">
    <source>
        <dbReference type="EMBL" id="KAG5602858.1"/>
    </source>
</evidence>
<evidence type="ECO:0000313" key="4">
    <source>
        <dbReference type="Proteomes" id="UP000824120"/>
    </source>
</evidence>